<comment type="caution">
    <text evidence="2">The sequence shown here is derived from an EMBL/GenBank/DDBJ whole genome shotgun (WGS) entry which is preliminary data.</text>
</comment>
<dbReference type="GO" id="GO:0005829">
    <property type="term" value="C:cytosol"/>
    <property type="evidence" value="ECO:0007669"/>
    <property type="project" value="TreeGrafter"/>
</dbReference>
<dbReference type="InterPro" id="IPR017926">
    <property type="entry name" value="GATASE"/>
</dbReference>
<proteinExistence type="predicted"/>
<dbReference type="PANTHER" id="PTHR42695:SF5">
    <property type="entry name" value="GLUTAMINE AMIDOTRANSFERASE YLR126C-RELATED"/>
    <property type="match status" value="1"/>
</dbReference>
<evidence type="ECO:0000313" key="2">
    <source>
        <dbReference type="EMBL" id="MCO6393690.1"/>
    </source>
</evidence>
<keyword evidence="2" id="KW-0315">Glutamine amidotransferase</keyword>
<dbReference type="SUPFAM" id="SSF52317">
    <property type="entry name" value="Class I glutamine amidotransferase-like"/>
    <property type="match status" value="1"/>
</dbReference>
<evidence type="ECO:0000313" key="3">
    <source>
        <dbReference type="Proteomes" id="UP001205920"/>
    </source>
</evidence>
<dbReference type="RefSeq" id="WP_070362445.1">
    <property type="nucleotide sequence ID" value="NZ_JAEUWV010000001.1"/>
</dbReference>
<dbReference type="PANTHER" id="PTHR42695">
    <property type="entry name" value="GLUTAMINE AMIDOTRANSFERASE YLR126C-RELATED"/>
    <property type="match status" value="1"/>
</dbReference>
<dbReference type="InterPro" id="IPR044992">
    <property type="entry name" value="ChyE-like"/>
</dbReference>
<organism evidence="2 3">
    <name type="scientific">Corynebacterium lipophilum</name>
    <dbReference type="NCBI Taxonomy" id="2804918"/>
    <lineage>
        <taxon>Bacteria</taxon>
        <taxon>Bacillati</taxon>
        <taxon>Actinomycetota</taxon>
        <taxon>Actinomycetes</taxon>
        <taxon>Mycobacteriales</taxon>
        <taxon>Corynebacteriaceae</taxon>
        <taxon>Corynebacterium</taxon>
    </lineage>
</organism>
<evidence type="ECO:0000259" key="1">
    <source>
        <dbReference type="Pfam" id="PF00117"/>
    </source>
</evidence>
<dbReference type="EMBL" id="JAEUWV010000001">
    <property type="protein sequence ID" value="MCO6393690.1"/>
    <property type="molecule type" value="Genomic_DNA"/>
</dbReference>
<dbReference type="InterPro" id="IPR029062">
    <property type="entry name" value="Class_I_gatase-like"/>
</dbReference>
<gene>
    <name evidence="2" type="ORF">JMN37_01640</name>
</gene>
<dbReference type="Pfam" id="PF00117">
    <property type="entry name" value="GATase"/>
    <property type="match status" value="1"/>
</dbReference>
<dbReference type="Gene3D" id="3.40.50.880">
    <property type="match status" value="1"/>
</dbReference>
<dbReference type="Proteomes" id="UP001205920">
    <property type="component" value="Unassembled WGS sequence"/>
</dbReference>
<keyword evidence="3" id="KW-1185">Reference proteome</keyword>
<accession>A0AAW5HRT2</accession>
<name>A0AAW5HRT2_9CORY</name>
<protein>
    <submittedName>
        <fullName evidence="2">Glutamine amidotransferase</fullName>
    </submittedName>
</protein>
<feature type="domain" description="Glutamine amidotransferase" evidence="1">
    <location>
        <begin position="40"/>
        <end position="200"/>
    </location>
</feature>
<dbReference type="CDD" id="cd01741">
    <property type="entry name" value="GATase1_1"/>
    <property type="match status" value="1"/>
</dbReference>
<reference evidence="2 3" key="1">
    <citation type="submission" date="2021-01" db="EMBL/GenBank/DDBJ databases">
        <title>Identification and Characterization of Corynebacterium sp.</title>
        <authorList>
            <person name="Luo Q."/>
            <person name="Qu P."/>
            <person name="Chen Q."/>
        </authorList>
    </citation>
    <scope>NUCLEOTIDE SEQUENCE [LARGE SCALE GENOMIC DNA]</scope>
    <source>
        <strain evidence="2 3">MC-18</strain>
    </source>
</reference>
<dbReference type="AlphaFoldDB" id="A0AAW5HRT2"/>
<sequence length="242" mass="26485">MSKLLMVSLRNGEIGADVAHAEYNDVLKATKMDQTAIELCHISDEHAQLKSLDSVEGVIVGGCSLNVSDAHTSAWAQHVDAVLTEVVESGKPVFFVCFGTSWLVHYLGGNIVHTHPEDSGPTQVSLSDAGKRDVLLQGFPGNFTALTGHTENPDESTLPPSLEILAVGNSCPVQMIRYGDHVWATQFHAEMDAKAMQTRMDFFANYGYFSPEDYDKIVKGLPLHDVSWANRILQSFTQYCVG</sequence>
<dbReference type="PROSITE" id="PS51273">
    <property type="entry name" value="GATASE_TYPE_1"/>
    <property type="match status" value="1"/>
</dbReference>